<gene>
    <name evidence="1" type="ORF">DFH07DRAFT_938439</name>
</gene>
<evidence type="ECO:0000313" key="2">
    <source>
        <dbReference type="Proteomes" id="UP001215280"/>
    </source>
</evidence>
<dbReference type="EMBL" id="JARJLG010000028">
    <property type="protein sequence ID" value="KAJ7768079.1"/>
    <property type="molecule type" value="Genomic_DNA"/>
</dbReference>
<sequence length="260" mass="28410">MAKFPRTPAVVMSGGHVRLPASLAGDRQGITSAAAASIDLRAHSNVAGWTRLSRWGRSWTGRGKRERMVMVHNSAEYVRGDVWRMTGKGVEGGQSAPIASRRSGAQGLKLGRQIAVRRDFGTRGEKRVCGAGWGRNVAEWLGGYAWAETQVKSRGRTVQARQNVSFKTVLHLRQCAAQEPNHPQTNGDTVIREKPLTTDDLDTARIPPTPTCILALRALWESKQIPGTELSRNQVYIVKLQNGHHDLDPATVASVAVLKP</sequence>
<reference evidence="1" key="1">
    <citation type="submission" date="2023-03" db="EMBL/GenBank/DDBJ databases">
        <title>Massive genome expansion in bonnet fungi (Mycena s.s.) driven by repeated elements and novel gene families across ecological guilds.</title>
        <authorList>
            <consortium name="Lawrence Berkeley National Laboratory"/>
            <person name="Harder C.B."/>
            <person name="Miyauchi S."/>
            <person name="Viragh M."/>
            <person name="Kuo A."/>
            <person name="Thoen E."/>
            <person name="Andreopoulos B."/>
            <person name="Lu D."/>
            <person name="Skrede I."/>
            <person name="Drula E."/>
            <person name="Henrissat B."/>
            <person name="Morin E."/>
            <person name="Kohler A."/>
            <person name="Barry K."/>
            <person name="LaButti K."/>
            <person name="Morin E."/>
            <person name="Salamov A."/>
            <person name="Lipzen A."/>
            <person name="Mereny Z."/>
            <person name="Hegedus B."/>
            <person name="Baldrian P."/>
            <person name="Stursova M."/>
            <person name="Weitz H."/>
            <person name="Taylor A."/>
            <person name="Grigoriev I.V."/>
            <person name="Nagy L.G."/>
            <person name="Martin F."/>
            <person name="Kauserud H."/>
        </authorList>
    </citation>
    <scope>NUCLEOTIDE SEQUENCE</scope>
    <source>
        <strain evidence="1">CBHHK188m</strain>
    </source>
</reference>
<protein>
    <submittedName>
        <fullName evidence="1">Uncharacterized protein</fullName>
    </submittedName>
</protein>
<name>A0AAD7JNM9_9AGAR</name>
<comment type="caution">
    <text evidence="1">The sequence shown here is derived from an EMBL/GenBank/DDBJ whole genome shotgun (WGS) entry which is preliminary data.</text>
</comment>
<organism evidence="1 2">
    <name type="scientific">Mycena maculata</name>
    <dbReference type="NCBI Taxonomy" id="230809"/>
    <lineage>
        <taxon>Eukaryota</taxon>
        <taxon>Fungi</taxon>
        <taxon>Dikarya</taxon>
        <taxon>Basidiomycota</taxon>
        <taxon>Agaricomycotina</taxon>
        <taxon>Agaricomycetes</taxon>
        <taxon>Agaricomycetidae</taxon>
        <taxon>Agaricales</taxon>
        <taxon>Marasmiineae</taxon>
        <taxon>Mycenaceae</taxon>
        <taxon>Mycena</taxon>
    </lineage>
</organism>
<evidence type="ECO:0000313" key="1">
    <source>
        <dbReference type="EMBL" id="KAJ7768079.1"/>
    </source>
</evidence>
<proteinExistence type="predicted"/>
<dbReference type="AlphaFoldDB" id="A0AAD7JNM9"/>
<dbReference type="Proteomes" id="UP001215280">
    <property type="component" value="Unassembled WGS sequence"/>
</dbReference>
<accession>A0AAD7JNM9</accession>
<keyword evidence="2" id="KW-1185">Reference proteome</keyword>